<dbReference type="InterPro" id="IPR000843">
    <property type="entry name" value="HTH_LacI"/>
</dbReference>
<evidence type="ECO:0000313" key="7">
    <source>
        <dbReference type="Proteomes" id="UP000294543"/>
    </source>
</evidence>
<dbReference type="Proteomes" id="UP000294543">
    <property type="component" value="Unassembled WGS sequence"/>
</dbReference>
<evidence type="ECO:0000259" key="5">
    <source>
        <dbReference type="PROSITE" id="PS50932"/>
    </source>
</evidence>
<dbReference type="SUPFAM" id="SSF47413">
    <property type="entry name" value="lambda repressor-like DNA-binding domains"/>
    <property type="match status" value="1"/>
</dbReference>
<dbReference type="CDD" id="cd01392">
    <property type="entry name" value="HTH_LacI"/>
    <property type="match status" value="1"/>
</dbReference>
<dbReference type="EMBL" id="SMKP01000153">
    <property type="protein sequence ID" value="TDD14208.1"/>
    <property type="molecule type" value="Genomic_DNA"/>
</dbReference>
<evidence type="ECO:0000313" key="6">
    <source>
        <dbReference type="EMBL" id="TDD14208.1"/>
    </source>
</evidence>
<comment type="caution">
    <text evidence="6">The sequence shown here is derived from an EMBL/GenBank/DDBJ whole genome shotgun (WGS) entry which is preliminary data.</text>
</comment>
<evidence type="ECO:0000256" key="3">
    <source>
        <dbReference type="ARBA" id="ARBA00023163"/>
    </source>
</evidence>
<dbReference type="CDD" id="cd06267">
    <property type="entry name" value="PBP1_LacI_sugar_binding-like"/>
    <property type="match status" value="1"/>
</dbReference>
<dbReference type="SUPFAM" id="SSF53822">
    <property type="entry name" value="Periplasmic binding protein-like I"/>
    <property type="match status" value="1"/>
</dbReference>
<dbReference type="PANTHER" id="PTHR30146">
    <property type="entry name" value="LACI-RELATED TRANSCRIPTIONAL REPRESSOR"/>
    <property type="match status" value="1"/>
</dbReference>
<dbReference type="Pfam" id="PF13377">
    <property type="entry name" value="Peripla_BP_3"/>
    <property type="match status" value="1"/>
</dbReference>
<keyword evidence="1" id="KW-0805">Transcription regulation</keyword>
<dbReference type="Gene3D" id="1.10.260.40">
    <property type="entry name" value="lambda repressor-like DNA-binding domains"/>
    <property type="match status" value="1"/>
</dbReference>
<sequence length="355" mass="37274">MKAIALILAPLEYSGQAGRADAEERGLSKPTIYSIAQRCGVSAATVSRVFNRPELVSPRVREQVTAVARELGYLPNPAARGLVTGRAETIGLIVSDITNPFFPLLVRSIQRTAERMGSSVMLVDAEESAAAEVRHVARLRGRVDGVIVASPRSSSAALREAAKGLPCVLLNRPLRDLSSVLCDNTSALFEAGEHLHKHGHRSFALLAGPSASWAAARRSQAIRGWARGRGVELTELGPFRATFKGGRQAGAALLETAATAAFAFDDLTACGVLAELAGRGVAVPGDRSVVGCDDVLLARTVTPSLTTVTAPMDDLGAIAVQVLTRQIEAPGGAPEHHRLPGVFVARDSTGPRSTS</sequence>
<feature type="region of interest" description="Disordered" evidence="4">
    <location>
        <begin position="331"/>
        <end position="355"/>
    </location>
</feature>
<dbReference type="AlphaFoldDB" id="A0A4R4W6E3"/>
<keyword evidence="7" id="KW-1185">Reference proteome</keyword>
<dbReference type="InterPro" id="IPR046335">
    <property type="entry name" value="LacI/GalR-like_sensor"/>
</dbReference>
<keyword evidence="2" id="KW-0238">DNA-binding</keyword>
<organism evidence="6 7">
    <name type="scientific">Nonomuraea diastatica</name>
    <dbReference type="NCBI Taxonomy" id="1848329"/>
    <lineage>
        <taxon>Bacteria</taxon>
        <taxon>Bacillati</taxon>
        <taxon>Actinomycetota</taxon>
        <taxon>Actinomycetes</taxon>
        <taxon>Streptosporangiales</taxon>
        <taxon>Streptosporangiaceae</taxon>
        <taxon>Nonomuraea</taxon>
    </lineage>
</organism>
<evidence type="ECO:0000256" key="1">
    <source>
        <dbReference type="ARBA" id="ARBA00023015"/>
    </source>
</evidence>
<keyword evidence="3" id="KW-0804">Transcription</keyword>
<dbReference type="InterPro" id="IPR028082">
    <property type="entry name" value="Peripla_BP_I"/>
</dbReference>
<accession>A0A4R4W6E3</accession>
<evidence type="ECO:0000256" key="2">
    <source>
        <dbReference type="ARBA" id="ARBA00023125"/>
    </source>
</evidence>
<name>A0A4R4W6E3_9ACTN</name>
<dbReference type="InterPro" id="IPR010982">
    <property type="entry name" value="Lambda_DNA-bd_dom_sf"/>
</dbReference>
<dbReference type="PANTHER" id="PTHR30146:SF147">
    <property type="entry name" value="HTH-TYPE TRANSCRIPTIONAL REGULATOR DEGA"/>
    <property type="match status" value="1"/>
</dbReference>
<gene>
    <name evidence="6" type="ORF">E1294_38290</name>
</gene>
<dbReference type="PROSITE" id="PS50932">
    <property type="entry name" value="HTH_LACI_2"/>
    <property type="match status" value="1"/>
</dbReference>
<protein>
    <submittedName>
        <fullName evidence="6">LacI family transcriptional regulator</fullName>
    </submittedName>
</protein>
<dbReference type="Gene3D" id="3.40.50.2300">
    <property type="match status" value="2"/>
</dbReference>
<reference evidence="6 7" key="1">
    <citation type="submission" date="2019-03" db="EMBL/GenBank/DDBJ databases">
        <title>Draft genome sequences of novel Actinobacteria.</title>
        <authorList>
            <person name="Sahin N."/>
            <person name="Ay H."/>
            <person name="Saygin H."/>
        </authorList>
    </citation>
    <scope>NUCLEOTIDE SEQUENCE [LARGE SCALE GENOMIC DNA]</scope>
    <source>
        <strain evidence="6 7">KC712</strain>
    </source>
</reference>
<dbReference type="GO" id="GO:0003700">
    <property type="term" value="F:DNA-binding transcription factor activity"/>
    <property type="evidence" value="ECO:0007669"/>
    <property type="project" value="TreeGrafter"/>
</dbReference>
<evidence type="ECO:0000256" key="4">
    <source>
        <dbReference type="SAM" id="MobiDB-lite"/>
    </source>
</evidence>
<feature type="domain" description="HTH lacI-type" evidence="5">
    <location>
        <begin position="30"/>
        <end position="84"/>
    </location>
</feature>
<dbReference type="SMART" id="SM00354">
    <property type="entry name" value="HTH_LACI"/>
    <property type="match status" value="1"/>
</dbReference>
<dbReference type="Pfam" id="PF00356">
    <property type="entry name" value="LacI"/>
    <property type="match status" value="1"/>
</dbReference>
<dbReference type="OrthoDB" id="3258243at2"/>
<proteinExistence type="predicted"/>
<dbReference type="GO" id="GO:0000976">
    <property type="term" value="F:transcription cis-regulatory region binding"/>
    <property type="evidence" value="ECO:0007669"/>
    <property type="project" value="TreeGrafter"/>
</dbReference>